<comment type="caution">
    <text evidence="2">The sequence shown here is derived from an EMBL/GenBank/DDBJ whole genome shotgun (WGS) entry which is preliminary data.</text>
</comment>
<dbReference type="EMBL" id="LPWA01000142">
    <property type="protein sequence ID" value="KUM24132.1"/>
    <property type="molecule type" value="Genomic_DNA"/>
</dbReference>
<evidence type="ECO:0000313" key="3">
    <source>
        <dbReference type="Proteomes" id="UP000053176"/>
    </source>
</evidence>
<dbReference type="InterPro" id="IPR011111">
    <property type="entry name" value="Plasmid_RepB"/>
</dbReference>
<accession>A0A101KNL8</accession>
<organism evidence="2 3">
    <name type="scientific">Rhizobium loti</name>
    <name type="common">Mesorhizobium loti</name>
    <dbReference type="NCBI Taxonomy" id="381"/>
    <lineage>
        <taxon>Bacteria</taxon>
        <taxon>Pseudomonadati</taxon>
        <taxon>Pseudomonadota</taxon>
        <taxon>Alphaproteobacteria</taxon>
        <taxon>Hyphomicrobiales</taxon>
        <taxon>Phyllobacteriaceae</taxon>
        <taxon>Mesorhizobium</taxon>
    </lineage>
</organism>
<proteinExistence type="predicted"/>
<sequence length="267" mass="29756">MTRTEVDRILEGSRHAIHLADDLPEPHKPLHPYVFLRTYGRQCERMRRFVDKANASRERLQGTVKALHKLMAVDAFRALLKAEGFATMPGILAQGTLGDQSGTPGAWKRPGHTIAAGQELVIGICTEAVDLLEDCGVHPKIFGLLRKVVPSRQVEITQLMIALDRVKVHCAKVFVALTPQSQLAEPSIPRKQFAGIDAEQLAAMETEFAELSEEFLNAAKSHGARALELVAAQAYLDRLMENPRVVRFLARKFPERVVELQKLLDQI</sequence>
<feature type="domain" description="RepB plasmid partition" evidence="1">
    <location>
        <begin position="115"/>
        <end position="255"/>
    </location>
</feature>
<evidence type="ECO:0000259" key="1">
    <source>
        <dbReference type="Pfam" id="PF07506"/>
    </source>
</evidence>
<dbReference type="Proteomes" id="UP000053176">
    <property type="component" value="Unassembled WGS sequence"/>
</dbReference>
<protein>
    <recommendedName>
        <fullName evidence="1">RepB plasmid partition domain-containing protein</fullName>
    </recommendedName>
</protein>
<evidence type="ECO:0000313" key="2">
    <source>
        <dbReference type="EMBL" id="KUM24132.1"/>
    </source>
</evidence>
<dbReference type="AlphaFoldDB" id="A0A101KNL8"/>
<dbReference type="Pfam" id="PF07506">
    <property type="entry name" value="RepB"/>
    <property type="match status" value="1"/>
</dbReference>
<reference evidence="2 3" key="1">
    <citation type="submission" date="2015-12" db="EMBL/GenBank/DDBJ databases">
        <title>Draft genome sequence of Mesorhizobium sp. UFLA 01-765, a multitolerant efficient symbiont and plant-growth promoting strain isolated from Zn-mining soil using Leucaena leucocephala as a trap plant.</title>
        <authorList>
            <person name="Rangel W.M."/>
            <person name="Thijs S."/>
            <person name="Longatti S.M."/>
            <person name="Moreira F.M."/>
            <person name="Weyens N."/>
            <person name="Vangronsveld J."/>
            <person name="Van Hamme J.D."/>
            <person name="Bottos E.M."/>
            <person name="Rineau F."/>
        </authorList>
    </citation>
    <scope>NUCLEOTIDE SEQUENCE [LARGE SCALE GENOMIC DNA]</scope>
    <source>
        <strain evidence="2 3">UFLA 01-765</strain>
    </source>
</reference>
<gene>
    <name evidence="2" type="ORF">AU467_06795</name>
</gene>
<name>A0A101KNL8_RHILI</name>
<dbReference type="OrthoDB" id="7632576at2"/>